<dbReference type="Pfam" id="PF13439">
    <property type="entry name" value="Glyco_transf_4"/>
    <property type="match status" value="1"/>
</dbReference>
<dbReference type="GO" id="GO:0016757">
    <property type="term" value="F:glycosyltransferase activity"/>
    <property type="evidence" value="ECO:0007669"/>
    <property type="project" value="UniProtKB-KW"/>
</dbReference>
<dbReference type="Proteomes" id="UP001431776">
    <property type="component" value="Unassembled WGS sequence"/>
</dbReference>
<protein>
    <submittedName>
        <fullName evidence="3">Glycosyltransferase family 4 protein</fullName>
        <ecNumber evidence="3">2.4.-.-</ecNumber>
    </submittedName>
</protein>
<dbReference type="Gene3D" id="3.40.50.2000">
    <property type="entry name" value="Glycogen Phosphorylase B"/>
    <property type="match status" value="2"/>
</dbReference>
<keyword evidence="3" id="KW-0328">Glycosyltransferase</keyword>
<dbReference type="EMBL" id="JASCXX010000049">
    <property type="protein sequence ID" value="MDI6451726.1"/>
    <property type="molecule type" value="Genomic_DNA"/>
</dbReference>
<dbReference type="InterPro" id="IPR028098">
    <property type="entry name" value="Glyco_trans_4-like_N"/>
</dbReference>
<keyword evidence="3" id="KW-0808">Transferase</keyword>
<feature type="domain" description="Glycosyl transferase family 1" evidence="1">
    <location>
        <begin position="206"/>
        <end position="360"/>
    </location>
</feature>
<dbReference type="Pfam" id="PF00534">
    <property type="entry name" value="Glycos_transf_1"/>
    <property type="match status" value="1"/>
</dbReference>
<comment type="caution">
    <text evidence="3">The sequence shown here is derived from an EMBL/GenBank/DDBJ whole genome shotgun (WGS) entry which is preliminary data.</text>
</comment>
<keyword evidence="4" id="KW-1185">Reference proteome</keyword>
<dbReference type="PANTHER" id="PTHR12526:SF625">
    <property type="entry name" value="PHOSPHATIDYLINOSITOL GLYCAN-CLASS A"/>
    <property type="match status" value="1"/>
</dbReference>
<evidence type="ECO:0000313" key="4">
    <source>
        <dbReference type="Proteomes" id="UP001431776"/>
    </source>
</evidence>
<dbReference type="CDD" id="cd03801">
    <property type="entry name" value="GT4_PimA-like"/>
    <property type="match status" value="1"/>
</dbReference>
<name>A0AAW6U865_9BACT</name>
<dbReference type="EC" id="2.4.-.-" evidence="3"/>
<reference evidence="3" key="1">
    <citation type="submission" date="2023-05" db="EMBL/GenBank/DDBJ databases">
        <title>Anaerotaeda fermentans gen. nov., sp. nov., a novel anaerobic planctomycete of the new family within the order Sedimentisphaerales isolated from Taman Peninsula, Russia.</title>
        <authorList>
            <person name="Khomyakova M.A."/>
            <person name="Merkel A.Y."/>
            <person name="Slobodkin A.I."/>
        </authorList>
    </citation>
    <scope>NUCLEOTIDE SEQUENCE</scope>
    <source>
        <strain evidence="3">M17dextr</strain>
    </source>
</reference>
<accession>A0AAW6U865</accession>
<dbReference type="RefSeq" id="WP_349247136.1">
    <property type="nucleotide sequence ID" value="NZ_JASCXX010000049.1"/>
</dbReference>
<dbReference type="PANTHER" id="PTHR12526">
    <property type="entry name" value="GLYCOSYLTRANSFERASE"/>
    <property type="match status" value="1"/>
</dbReference>
<evidence type="ECO:0000259" key="1">
    <source>
        <dbReference type="Pfam" id="PF00534"/>
    </source>
</evidence>
<dbReference type="AlphaFoldDB" id="A0AAW6U865"/>
<organism evidence="3 4">
    <name type="scientific">Anaerobaca lacustris</name>
    <dbReference type="NCBI Taxonomy" id="3044600"/>
    <lineage>
        <taxon>Bacteria</taxon>
        <taxon>Pseudomonadati</taxon>
        <taxon>Planctomycetota</taxon>
        <taxon>Phycisphaerae</taxon>
        <taxon>Sedimentisphaerales</taxon>
        <taxon>Anaerobacaceae</taxon>
        <taxon>Anaerobaca</taxon>
    </lineage>
</organism>
<evidence type="ECO:0000259" key="2">
    <source>
        <dbReference type="Pfam" id="PF13439"/>
    </source>
</evidence>
<evidence type="ECO:0000313" key="3">
    <source>
        <dbReference type="EMBL" id="MDI6451726.1"/>
    </source>
</evidence>
<dbReference type="SUPFAM" id="SSF53756">
    <property type="entry name" value="UDP-Glycosyltransferase/glycogen phosphorylase"/>
    <property type="match status" value="1"/>
</dbReference>
<proteinExistence type="predicted"/>
<feature type="domain" description="Glycosyltransferase subfamily 4-like N-terminal" evidence="2">
    <location>
        <begin position="12"/>
        <end position="186"/>
    </location>
</feature>
<gene>
    <name evidence="3" type="ORF">QJ522_21880</name>
</gene>
<dbReference type="InterPro" id="IPR001296">
    <property type="entry name" value="Glyco_trans_1"/>
</dbReference>
<sequence>MLSWESLHSIAVGGVAAHVTELAAALARRGHQIHVFTRRASGQAGHDWTDDVHYHRCTYSPHGDFVDEVNNMCRSFVDHVFEVEDMVGRFDIIHAHDWLTANAMIWIKQGRKQKCLFTIHSTEYARCGNAFPMGRSERIRHQERAGTYWADRVIAVSQATKDEITWMYEVPQWKTSVVYNGVSPERFDQPTDPGIDKRRYHIGPLDPTILFCGRLSWQKGPDILVEAIPPILRQHPSSRFVFAGDGDMRDALESRVHQLGVAHAVRFPGYRNGDELVRLYKLAEVVCMPSRNEPFGIVVLEAWSASKPVIASQNGGPAEYVRHEVNGLKIYPNPDSVVWGVGRMFSDLDQARWMGRNGRQAVQERFTWDTITEQMLAIYQGLCPVAAILPHPAGESIRPILPELPRATSRVRVVGESLPASVGEEGTHGPRISVQARLLFKGADLKGEADDALTACKSSLARSGLDPQRHGHTLTIRGDWETVLAALNCCSQYTRQARVHHEQQPDIEIAVVPEEALTNDLVSAAH</sequence>